<dbReference type="PANTHER" id="PTHR38111">
    <property type="entry name" value="ZN(2)-C6 FUNGAL-TYPE DOMAIN-CONTAINING PROTEIN-RELATED"/>
    <property type="match status" value="1"/>
</dbReference>
<keyword evidence="3" id="KW-1185">Reference proteome</keyword>
<proteinExistence type="predicted"/>
<accession>C7ZB04</accession>
<evidence type="ECO:0000256" key="1">
    <source>
        <dbReference type="ARBA" id="ARBA00023242"/>
    </source>
</evidence>
<reference evidence="2 3" key="1">
    <citation type="journal article" date="2009" name="PLoS Genet.">
        <title>The genome of Nectria haematococca: contribution of supernumerary chromosomes to gene expansion.</title>
        <authorList>
            <person name="Coleman J.J."/>
            <person name="Rounsley S.D."/>
            <person name="Rodriguez-Carres M."/>
            <person name="Kuo A."/>
            <person name="Wasmann C.C."/>
            <person name="Grimwood J."/>
            <person name="Schmutz J."/>
            <person name="Taga M."/>
            <person name="White G.J."/>
            <person name="Zhou S."/>
            <person name="Schwartz D.C."/>
            <person name="Freitag M."/>
            <person name="Ma L.J."/>
            <person name="Danchin E.G."/>
            <person name="Henrissat B."/>
            <person name="Coutinho P.M."/>
            <person name="Nelson D.R."/>
            <person name="Straney D."/>
            <person name="Napoli C.A."/>
            <person name="Barker B.M."/>
            <person name="Gribskov M."/>
            <person name="Rep M."/>
            <person name="Kroken S."/>
            <person name="Molnar I."/>
            <person name="Rensing C."/>
            <person name="Kennell J.C."/>
            <person name="Zamora J."/>
            <person name="Farman M.L."/>
            <person name="Selker E.U."/>
            <person name="Salamov A."/>
            <person name="Shapiro H."/>
            <person name="Pangilinan J."/>
            <person name="Lindquist E."/>
            <person name="Lamers C."/>
            <person name="Grigoriev I.V."/>
            <person name="Geiser D.M."/>
            <person name="Covert S.F."/>
            <person name="Temporini E."/>
            <person name="Vanetten H.D."/>
        </authorList>
    </citation>
    <scope>NUCLEOTIDE SEQUENCE [LARGE SCALE GENOMIC DNA]</scope>
    <source>
        <strain evidence="3">ATCC MYA-4622 / CBS 123669 / FGSC 9596 / NRRL 45880 / 77-13-4</strain>
    </source>
</reference>
<dbReference type="Proteomes" id="UP000005206">
    <property type="component" value="Chromosome 7"/>
</dbReference>
<dbReference type="RefSeq" id="XP_003044419.1">
    <property type="nucleotide sequence ID" value="XM_003044373.1"/>
</dbReference>
<dbReference type="HOGENOM" id="CLU_915539_0_0_1"/>
<keyword evidence="1" id="KW-0539">Nucleus</keyword>
<dbReference type="OMA" id="HETSRRM"/>
<dbReference type="GeneID" id="9672722"/>
<evidence type="ECO:0008006" key="4">
    <source>
        <dbReference type="Google" id="ProtNLM"/>
    </source>
</evidence>
<dbReference type="InterPro" id="IPR053178">
    <property type="entry name" value="Osmoadaptation_assoc"/>
</dbReference>
<dbReference type="EMBL" id="GG698914">
    <property type="protein sequence ID" value="EEU38706.1"/>
    <property type="molecule type" value="Genomic_DNA"/>
</dbReference>
<dbReference type="InterPro" id="IPR021858">
    <property type="entry name" value="Fun_TF"/>
</dbReference>
<dbReference type="Pfam" id="PF11951">
    <property type="entry name" value="Fungal_trans_2"/>
    <property type="match status" value="1"/>
</dbReference>
<protein>
    <recommendedName>
        <fullName evidence="4">Transcription factor domain-containing protein</fullName>
    </recommendedName>
</protein>
<dbReference type="InParanoid" id="C7ZB04"/>
<evidence type="ECO:0000313" key="2">
    <source>
        <dbReference type="EMBL" id="EEU38706.1"/>
    </source>
</evidence>
<dbReference type="VEuPathDB" id="FungiDB:NECHADRAFT_83119"/>
<gene>
    <name evidence="2" type="ORF">NECHADRAFT_83119</name>
</gene>
<sequence length="304" mass="34716">MDTVLVLLDHLLNHCLWRIKRHINKATDTNNLPAERPSEKDISASLMLMYYELLHPTFIGSWMTHFKACCQLLVLRGPENCQDGPCHAMFRSLRLIMAHVLTRTASGACFNTKDWYTVPFAKSTKAATDMLIDIIYGVFNLETVVSAEDEEPERLLPQLDALLDAVAYSEQSYARESRTTSQHSLPFHFDQVELAEEEFWLSGGDFCSTTLEAAFHAVRIMIYHLILKRRPCTDLVVESIVRCASLLAFADALFTRNLQDRLNTGSCVQMVFPLEMVSWYSPCPHQRQKARDILERLGWVQLAS</sequence>
<organism evidence="2 3">
    <name type="scientific">Fusarium vanettenii (strain ATCC MYA-4622 / CBS 123669 / FGSC 9596 / NRRL 45880 / 77-13-4)</name>
    <name type="common">Fusarium solani subsp. pisi</name>
    <dbReference type="NCBI Taxonomy" id="660122"/>
    <lineage>
        <taxon>Eukaryota</taxon>
        <taxon>Fungi</taxon>
        <taxon>Dikarya</taxon>
        <taxon>Ascomycota</taxon>
        <taxon>Pezizomycotina</taxon>
        <taxon>Sordariomycetes</taxon>
        <taxon>Hypocreomycetidae</taxon>
        <taxon>Hypocreales</taxon>
        <taxon>Nectriaceae</taxon>
        <taxon>Fusarium</taxon>
        <taxon>Fusarium solani species complex</taxon>
        <taxon>Fusarium vanettenii</taxon>
    </lineage>
</organism>
<dbReference type="KEGG" id="nhe:NECHADRAFT_83119"/>
<name>C7ZB04_FUSV7</name>
<dbReference type="AlphaFoldDB" id="C7ZB04"/>
<dbReference type="OrthoDB" id="3525185at2759"/>
<evidence type="ECO:0000313" key="3">
    <source>
        <dbReference type="Proteomes" id="UP000005206"/>
    </source>
</evidence>